<keyword evidence="1" id="KW-0812">Transmembrane</keyword>
<reference evidence="2 3" key="1">
    <citation type="submission" date="2016-05" db="EMBL/GenBank/DDBJ databases">
        <title>Draft genome sequence of a porcine commensal Rothia nasimurium.</title>
        <authorList>
            <person name="Gaiser R.A."/>
            <person name="Van Baarlen P."/>
            <person name="Wells J.M."/>
        </authorList>
    </citation>
    <scope>NUCLEOTIDE SEQUENCE [LARGE SCALE GENOMIC DNA]</scope>
    <source>
        <strain evidence="2 3">PT-32</strain>
    </source>
</reference>
<dbReference type="EMBL" id="LXWF01000019">
    <property type="protein sequence ID" value="ORC20176.1"/>
    <property type="molecule type" value="Genomic_DNA"/>
</dbReference>
<comment type="caution">
    <text evidence="2">The sequence shown here is derived from an EMBL/GenBank/DDBJ whole genome shotgun (WGS) entry which is preliminary data.</text>
</comment>
<accession>A0A1Y1RR37</accession>
<evidence type="ECO:0000313" key="3">
    <source>
        <dbReference type="Proteomes" id="UP000192359"/>
    </source>
</evidence>
<proteinExistence type="predicted"/>
<keyword evidence="3" id="KW-1185">Reference proteome</keyword>
<protein>
    <submittedName>
        <fullName evidence="2">Uncharacterized protein</fullName>
    </submittedName>
</protein>
<evidence type="ECO:0000256" key="1">
    <source>
        <dbReference type="SAM" id="Phobius"/>
    </source>
</evidence>
<gene>
    <name evidence="2" type="ORF">A7979_11475</name>
</gene>
<organism evidence="2 3">
    <name type="scientific">Rothia nasimurium</name>
    <dbReference type="NCBI Taxonomy" id="85336"/>
    <lineage>
        <taxon>Bacteria</taxon>
        <taxon>Bacillati</taxon>
        <taxon>Actinomycetota</taxon>
        <taxon>Actinomycetes</taxon>
        <taxon>Micrococcales</taxon>
        <taxon>Micrococcaceae</taxon>
        <taxon>Rothia</taxon>
    </lineage>
</organism>
<keyword evidence="1" id="KW-1133">Transmembrane helix</keyword>
<name>A0A1Y1RR37_9MICC</name>
<feature type="transmembrane region" description="Helical" evidence="1">
    <location>
        <begin position="30"/>
        <end position="51"/>
    </location>
</feature>
<keyword evidence="1" id="KW-0472">Membrane</keyword>
<sequence>MSKGSKGSKPRRQGPKRPKRWRELKFTDKVFVVGFGMVVLVMAYGSAWVLLSTQVNRAFHHTEQCTITAIAGQRSGARSYSSSSDIYLQSPDCSDLVFKGKQYGLADSEVVDRIGGLMDENPKMVVDVGVWQLPFSPTVIVGVEGLDLSK</sequence>
<evidence type="ECO:0000313" key="2">
    <source>
        <dbReference type="EMBL" id="ORC20176.1"/>
    </source>
</evidence>
<dbReference type="AlphaFoldDB" id="A0A1Y1RR37"/>
<dbReference type="Proteomes" id="UP000192359">
    <property type="component" value="Unassembled WGS sequence"/>
</dbReference>